<dbReference type="GO" id="GO:1904071">
    <property type="term" value="P:presynaptic active zone assembly"/>
    <property type="evidence" value="ECO:0007669"/>
    <property type="project" value="TreeGrafter"/>
</dbReference>
<dbReference type="PANTHER" id="PTHR14113">
    <property type="entry name" value="PICCOLO/BASSOON"/>
    <property type="match status" value="1"/>
</dbReference>
<gene>
    <name evidence="7" type="ORF">DPX16_12430</name>
</gene>
<dbReference type="GO" id="GO:0098978">
    <property type="term" value="C:glutamatergic synapse"/>
    <property type="evidence" value="ECO:0007669"/>
    <property type="project" value="TreeGrafter"/>
</dbReference>
<dbReference type="Pfam" id="PF05715">
    <property type="entry name" value="zf-piccolo"/>
    <property type="match status" value="1"/>
</dbReference>
<dbReference type="EMBL" id="RJVU01075544">
    <property type="protein sequence ID" value="ROI16312.1"/>
    <property type="molecule type" value="Genomic_DNA"/>
</dbReference>
<keyword evidence="2" id="KW-0677">Repeat</keyword>
<dbReference type="GO" id="GO:0048788">
    <property type="term" value="C:cytoskeleton of presynaptic active zone"/>
    <property type="evidence" value="ECO:0007669"/>
    <property type="project" value="TreeGrafter"/>
</dbReference>
<dbReference type="InterPro" id="IPR013083">
    <property type="entry name" value="Znf_RING/FYVE/PHD"/>
</dbReference>
<dbReference type="OrthoDB" id="10059918at2759"/>
<accession>A0A3N0XFZ1</accession>
<evidence type="ECO:0000313" key="8">
    <source>
        <dbReference type="Proteomes" id="UP000281406"/>
    </source>
</evidence>
<organism evidence="7 8">
    <name type="scientific">Anabarilius grahami</name>
    <name type="common">Kanglang fish</name>
    <name type="synonym">Barilius grahami</name>
    <dbReference type="NCBI Taxonomy" id="495550"/>
    <lineage>
        <taxon>Eukaryota</taxon>
        <taxon>Metazoa</taxon>
        <taxon>Chordata</taxon>
        <taxon>Craniata</taxon>
        <taxon>Vertebrata</taxon>
        <taxon>Euteleostomi</taxon>
        <taxon>Actinopterygii</taxon>
        <taxon>Neopterygii</taxon>
        <taxon>Teleostei</taxon>
        <taxon>Ostariophysi</taxon>
        <taxon>Cypriniformes</taxon>
        <taxon>Xenocyprididae</taxon>
        <taxon>Xenocypridinae</taxon>
        <taxon>Xenocypridinae incertae sedis</taxon>
        <taxon>Anabarilius</taxon>
    </lineage>
</organism>
<feature type="compositionally biased region" description="Pro residues" evidence="5">
    <location>
        <begin position="62"/>
        <end position="73"/>
    </location>
</feature>
<dbReference type="GO" id="GO:0098982">
    <property type="term" value="C:GABA-ergic synapse"/>
    <property type="evidence" value="ECO:0007669"/>
    <property type="project" value="TreeGrafter"/>
</dbReference>
<protein>
    <submittedName>
        <fullName evidence="7">Protein bassoon</fullName>
    </submittedName>
</protein>
<keyword evidence="4" id="KW-0862">Zinc</keyword>
<keyword evidence="3" id="KW-0863">Zinc-finger</keyword>
<evidence type="ECO:0000256" key="4">
    <source>
        <dbReference type="ARBA" id="ARBA00022833"/>
    </source>
</evidence>
<dbReference type="GO" id="GO:0008270">
    <property type="term" value="F:zinc ion binding"/>
    <property type="evidence" value="ECO:0007669"/>
    <property type="project" value="UniProtKB-KW"/>
</dbReference>
<comment type="caution">
    <text evidence="7">The sequence shown here is derived from an EMBL/GenBank/DDBJ whole genome shotgun (WGS) entry which is preliminary data.</text>
</comment>
<dbReference type="Gene3D" id="3.30.40.10">
    <property type="entry name" value="Zinc/RING finger domain, C3HC4 (zinc finger)"/>
    <property type="match status" value="1"/>
</dbReference>
<keyword evidence="8" id="KW-1185">Reference proteome</keyword>
<dbReference type="GO" id="GO:0030424">
    <property type="term" value="C:axon"/>
    <property type="evidence" value="ECO:0007669"/>
    <property type="project" value="TreeGrafter"/>
</dbReference>
<feature type="compositionally biased region" description="Polar residues" evidence="5">
    <location>
        <begin position="46"/>
        <end position="56"/>
    </location>
</feature>
<dbReference type="GO" id="GO:0098882">
    <property type="term" value="F:structural constituent of presynaptic active zone"/>
    <property type="evidence" value="ECO:0007669"/>
    <property type="project" value="TreeGrafter"/>
</dbReference>
<reference evidence="7 8" key="1">
    <citation type="submission" date="2018-10" db="EMBL/GenBank/DDBJ databases">
        <title>Genome assembly for a Yunnan-Guizhou Plateau 3E fish, Anabarilius grahami (Regan), and its evolutionary and genetic applications.</title>
        <authorList>
            <person name="Jiang W."/>
        </authorList>
    </citation>
    <scope>NUCLEOTIDE SEQUENCE [LARGE SCALE GENOMIC DNA]</scope>
    <source>
        <strain evidence="7">AG-KIZ</strain>
        <tissue evidence="7">Muscle</tissue>
    </source>
</reference>
<sequence length="257" mass="27095">MSPRTVSQARGDEFGLSVFTHDCSSHVELTPTGFVLSFCHSVTHQSIQGKPNQTDPSMGPKPGGPPGAGPGPGAPTQSQGPGQGQAARKNLQVDVGSSKGGHPVSPGGSAPTSPYSLPQIAPMPSSKLCPVCKTADLTGTTDGQPNCNKCTQCRSMVCNQCGFNPNPHLTEISGGERDVLNKKLWVMNPTLGLGLHLAQTQDTHCTQPGTAQKRVLRGVWECVHVFALFLRVGCSRKPEPMFRDACVGEREGARLSM</sequence>
<dbReference type="Proteomes" id="UP000281406">
    <property type="component" value="Unassembled WGS sequence"/>
</dbReference>
<feature type="domain" description="Zinc finger piccolo-type" evidence="6">
    <location>
        <begin position="128"/>
        <end position="172"/>
    </location>
</feature>
<dbReference type="GO" id="GO:0035418">
    <property type="term" value="P:protein localization to synapse"/>
    <property type="evidence" value="ECO:0007669"/>
    <property type="project" value="TreeGrafter"/>
</dbReference>
<dbReference type="PANTHER" id="PTHR14113:SF14">
    <property type="entry name" value="PROTEIN BASSOON"/>
    <property type="match status" value="1"/>
</dbReference>
<feature type="compositionally biased region" description="Low complexity" evidence="5">
    <location>
        <begin position="74"/>
        <end position="87"/>
    </location>
</feature>
<proteinExistence type="predicted"/>
<evidence type="ECO:0000256" key="3">
    <source>
        <dbReference type="ARBA" id="ARBA00022771"/>
    </source>
</evidence>
<feature type="region of interest" description="Disordered" evidence="5">
    <location>
        <begin position="46"/>
        <end position="119"/>
    </location>
</feature>
<evidence type="ECO:0000313" key="7">
    <source>
        <dbReference type="EMBL" id="ROI16312.1"/>
    </source>
</evidence>
<dbReference type="InterPro" id="IPR008899">
    <property type="entry name" value="Znf_piccolo"/>
</dbReference>
<evidence type="ECO:0000256" key="1">
    <source>
        <dbReference type="ARBA" id="ARBA00022723"/>
    </source>
</evidence>
<dbReference type="AlphaFoldDB" id="A0A3N0XFZ1"/>
<evidence type="ECO:0000259" key="6">
    <source>
        <dbReference type="Pfam" id="PF05715"/>
    </source>
</evidence>
<name>A0A3N0XFZ1_ANAGA</name>
<evidence type="ECO:0000256" key="5">
    <source>
        <dbReference type="SAM" id="MobiDB-lite"/>
    </source>
</evidence>
<keyword evidence="1" id="KW-0479">Metal-binding</keyword>
<evidence type="ECO:0000256" key="2">
    <source>
        <dbReference type="ARBA" id="ARBA00022737"/>
    </source>
</evidence>
<dbReference type="InterPro" id="IPR052098">
    <property type="entry name" value="Presynaptic_Scaffold_Bsn/Pclo"/>
</dbReference>